<dbReference type="Pfam" id="PF01595">
    <property type="entry name" value="CNNM"/>
    <property type="match status" value="1"/>
</dbReference>
<dbReference type="PANTHER" id="PTHR43099:SF2">
    <property type="entry name" value="UPF0053 PROTEIN YRKA"/>
    <property type="match status" value="1"/>
</dbReference>
<evidence type="ECO:0000256" key="10">
    <source>
        <dbReference type="PROSITE-ProRule" id="PRU01193"/>
    </source>
</evidence>
<evidence type="ECO:0000256" key="1">
    <source>
        <dbReference type="ARBA" id="ARBA00004651"/>
    </source>
</evidence>
<organism evidence="14 15">
    <name type="scientific">Paenibacillus aquistagni</name>
    <dbReference type="NCBI Taxonomy" id="1852522"/>
    <lineage>
        <taxon>Bacteria</taxon>
        <taxon>Bacillati</taxon>
        <taxon>Bacillota</taxon>
        <taxon>Bacilli</taxon>
        <taxon>Bacillales</taxon>
        <taxon>Paenibacillaceae</taxon>
        <taxon>Paenibacillus</taxon>
    </lineage>
</organism>
<dbReference type="SUPFAM" id="SSF54631">
    <property type="entry name" value="CBS-domain pair"/>
    <property type="match status" value="1"/>
</dbReference>
<comment type="subcellular location">
    <subcellularLocation>
        <location evidence="1">Cell membrane</location>
        <topology evidence="1">Multi-pass membrane protein</topology>
    </subcellularLocation>
</comment>
<evidence type="ECO:0000256" key="9">
    <source>
        <dbReference type="PROSITE-ProRule" id="PRU00703"/>
    </source>
</evidence>
<name>A0A1X7LR49_9BACL</name>
<evidence type="ECO:0000259" key="13">
    <source>
        <dbReference type="PROSITE" id="PS51846"/>
    </source>
</evidence>
<reference evidence="14 15" key="1">
    <citation type="submission" date="2017-04" db="EMBL/GenBank/DDBJ databases">
        <authorList>
            <person name="Afonso C.L."/>
            <person name="Miller P.J."/>
            <person name="Scott M.A."/>
            <person name="Spackman E."/>
            <person name="Goraichik I."/>
            <person name="Dimitrov K.M."/>
            <person name="Suarez D.L."/>
            <person name="Swayne D.E."/>
        </authorList>
    </citation>
    <scope>NUCLEOTIDE SEQUENCE [LARGE SCALE GENOMIC DNA]</scope>
    <source>
        <strain evidence="14 15">11</strain>
    </source>
</reference>
<dbReference type="OrthoDB" id="9798188at2"/>
<evidence type="ECO:0000256" key="3">
    <source>
        <dbReference type="ARBA" id="ARBA00022475"/>
    </source>
</evidence>
<accession>A0A1X7LR49</accession>
<dbReference type="Pfam" id="PF03471">
    <property type="entry name" value="CorC_HlyC"/>
    <property type="match status" value="1"/>
</dbReference>
<evidence type="ECO:0000256" key="8">
    <source>
        <dbReference type="ARBA" id="ARBA00023136"/>
    </source>
</evidence>
<keyword evidence="7 9" id="KW-0129">CBS domain</keyword>
<dbReference type="InterPro" id="IPR005170">
    <property type="entry name" value="Transptr-assoc_dom"/>
</dbReference>
<dbReference type="GO" id="GO:0005886">
    <property type="term" value="C:plasma membrane"/>
    <property type="evidence" value="ECO:0007669"/>
    <property type="project" value="UniProtKB-SubCell"/>
</dbReference>
<evidence type="ECO:0000259" key="12">
    <source>
        <dbReference type="PROSITE" id="PS51371"/>
    </source>
</evidence>
<evidence type="ECO:0000256" key="5">
    <source>
        <dbReference type="ARBA" id="ARBA00022737"/>
    </source>
</evidence>
<evidence type="ECO:0000256" key="4">
    <source>
        <dbReference type="ARBA" id="ARBA00022692"/>
    </source>
</evidence>
<feature type="transmembrane region" description="Helical" evidence="11">
    <location>
        <begin position="12"/>
        <end position="38"/>
    </location>
</feature>
<sequence>MILLLLQLEVGAILWKLLFVLFLIAMTAFFVATEFAIVKLRPSRVNQLVDEGVPHALAVKKVTTHMNEYLSACQLGITIASLGLGWLGEPTFVQLFAPLLTLVGLSGAVMHLLSFIIGFSVITYISVVVGELLPKTVALVHAEAMALRFAVPIIWFYRILFPFIWLLNESANALARLLGFHPERIHDQAHTEEEIRLILSNSLASGEITNTEYGYVNRIFSFDELSAKEIMVPRTAMVCLYADRSLQDIWRTVRREQYTRFPVARDNKDQIIGMINTKQLFLEADHQLDYPWERVIRPVLMLPETAPIKTVLRRMQREHLHMAVLLDEYGGTAGLITIEDILEEIVGEIRDEFDEDEVREITKLTEGRYLMDGITPLVHVTQLVQVAFDDDEADTIGGWLIHRNSELRVGQKLTYGPLTFIVKRKERHRIKLVEMLVNASQASD</sequence>
<dbReference type="Pfam" id="PF00571">
    <property type="entry name" value="CBS"/>
    <property type="match status" value="2"/>
</dbReference>
<keyword evidence="15" id="KW-1185">Reference proteome</keyword>
<evidence type="ECO:0000256" key="2">
    <source>
        <dbReference type="ARBA" id="ARBA00006337"/>
    </source>
</evidence>
<evidence type="ECO:0000256" key="11">
    <source>
        <dbReference type="SAM" id="Phobius"/>
    </source>
</evidence>
<evidence type="ECO:0000313" key="15">
    <source>
        <dbReference type="Proteomes" id="UP000193834"/>
    </source>
</evidence>
<dbReference type="InterPro" id="IPR051676">
    <property type="entry name" value="UPF0053_domain"/>
</dbReference>
<feature type="domain" description="CBS" evidence="12">
    <location>
        <begin position="231"/>
        <end position="290"/>
    </location>
</feature>
<proteinExistence type="inferred from homology"/>
<dbReference type="Proteomes" id="UP000193834">
    <property type="component" value="Unassembled WGS sequence"/>
</dbReference>
<feature type="domain" description="CNNM transmembrane" evidence="13">
    <location>
        <begin position="9"/>
        <end position="212"/>
    </location>
</feature>
<comment type="similarity">
    <text evidence="2">Belongs to the UPF0053 family.</text>
</comment>
<keyword evidence="4 10" id="KW-0812">Transmembrane</keyword>
<dbReference type="AlphaFoldDB" id="A0A1X7LR49"/>
<feature type="transmembrane region" description="Helical" evidence="11">
    <location>
        <begin position="69"/>
        <end position="88"/>
    </location>
</feature>
<dbReference type="SUPFAM" id="SSF56176">
    <property type="entry name" value="FAD-binding/transporter-associated domain-like"/>
    <property type="match status" value="1"/>
</dbReference>
<dbReference type="InterPro" id="IPR000644">
    <property type="entry name" value="CBS_dom"/>
</dbReference>
<dbReference type="STRING" id="1852522.SAMN06295960_4112"/>
<dbReference type="InterPro" id="IPR044751">
    <property type="entry name" value="Ion_transp-like_CBS"/>
</dbReference>
<dbReference type="GO" id="GO:0050660">
    <property type="term" value="F:flavin adenine dinucleotide binding"/>
    <property type="evidence" value="ECO:0007669"/>
    <property type="project" value="InterPro"/>
</dbReference>
<feature type="transmembrane region" description="Helical" evidence="11">
    <location>
        <begin position="145"/>
        <end position="167"/>
    </location>
</feature>
<dbReference type="PROSITE" id="PS51846">
    <property type="entry name" value="CNNM"/>
    <property type="match status" value="1"/>
</dbReference>
<evidence type="ECO:0000256" key="7">
    <source>
        <dbReference type="ARBA" id="ARBA00023122"/>
    </source>
</evidence>
<gene>
    <name evidence="14" type="ORF">SAMN06295960_4112</name>
</gene>
<dbReference type="EMBL" id="FXAZ01000007">
    <property type="protein sequence ID" value="SMG56351.1"/>
    <property type="molecule type" value="Genomic_DNA"/>
</dbReference>
<dbReference type="PANTHER" id="PTHR43099">
    <property type="entry name" value="UPF0053 PROTEIN YRKA"/>
    <property type="match status" value="1"/>
</dbReference>
<feature type="transmembrane region" description="Helical" evidence="11">
    <location>
        <begin position="108"/>
        <end position="133"/>
    </location>
</feature>
<keyword evidence="5" id="KW-0677">Repeat</keyword>
<keyword evidence="3" id="KW-1003">Cell membrane</keyword>
<dbReference type="SMART" id="SM01091">
    <property type="entry name" value="CorC_HlyC"/>
    <property type="match status" value="1"/>
</dbReference>
<evidence type="ECO:0000256" key="6">
    <source>
        <dbReference type="ARBA" id="ARBA00022989"/>
    </source>
</evidence>
<dbReference type="InterPro" id="IPR046342">
    <property type="entry name" value="CBS_dom_sf"/>
</dbReference>
<dbReference type="Gene3D" id="3.10.580.10">
    <property type="entry name" value="CBS-domain"/>
    <property type="match status" value="1"/>
</dbReference>
<dbReference type="PROSITE" id="PS51371">
    <property type="entry name" value="CBS"/>
    <property type="match status" value="2"/>
</dbReference>
<dbReference type="InterPro" id="IPR016169">
    <property type="entry name" value="FAD-bd_PCMH_sub2"/>
</dbReference>
<dbReference type="Gene3D" id="3.30.465.10">
    <property type="match status" value="1"/>
</dbReference>
<keyword evidence="6 10" id="KW-1133">Transmembrane helix</keyword>
<dbReference type="InterPro" id="IPR002550">
    <property type="entry name" value="CNNM"/>
</dbReference>
<feature type="domain" description="CBS" evidence="12">
    <location>
        <begin position="295"/>
        <end position="352"/>
    </location>
</feature>
<dbReference type="CDD" id="cd04590">
    <property type="entry name" value="CBS_pair_CorC_HlyC_assoc"/>
    <property type="match status" value="1"/>
</dbReference>
<dbReference type="InterPro" id="IPR036318">
    <property type="entry name" value="FAD-bd_PCMH-like_sf"/>
</dbReference>
<dbReference type="FunFam" id="3.10.580.10:FF:000002">
    <property type="entry name" value="Magnesium/cobalt efflux protein CorC"/>
    <property type="match status" value="1"/>
</dbReference>
<evidence type="ECO:0000313" key="14">
    <source>
        <dbReference type="EMBL" id="SMG56351.1"/>
    </source>
</evidence>
<protein>
    <submittedName>
        <fullName evidence="14">Hemolysin, contains CBS domains</fullName>
    </submittedName>
</protein>
<keyword evidence="8 10" id="KW-0472">Membrane</keyword>